<dbReference type="EMBL" id="BGZI01000020">
    <property type="protein sequence ID" value="GBO89163.1"/>
    <property type="molecule type" value="Genomic_DNA"/>
</dbReference>
<organism evidence="2 3">
    <name type="scientific">Marinobacter salsuginis</name>
    <dbReference type="NCBI Taxonomy" id="418719"/>
    <lineage>
        <taxon>Bacteria</taxon>
        <taxon>Pseudomonadati</taxon>
        <taxon>Pseudomonadota</taxon>
        <taxon>Gammaproteobacteria</taxon>
        <taxon>Pseudomonadales</taxon>
        <taxon>Marinobacteraceae</taxon>
        <taxon>Marinobacter</taxon>
    </lineage>
</organism>
<comment type="caution">
    <text evidence="2">The sequence shown here is derived from an EMBL/GenBank/DDBJ whole genome shotgun (WGS) entry which is preliminary data.</text>
</comment>
<proteinExistence type="predicted"/>
<dbReference type="InterPro" id="IPR046025">
    <property type="entry name" value="DUF5983"/>
</dbReference>
<protein>
    <recommendedName>
        <fullName evidence="1">DUF5983 domain-containing protein</fullName>
    </recommendedName>
</protein>
<gene>
    <name evidence="2" type="ORF">MSSD14B_28310</name>
</gene>
<evidence type="ECO:0000259" key="1">
    <source>
        <dbReference type="Pfam" id="PF19419"/>
    </source>
</evidence>
<evidence type="ECO:0000313" key="3">
    <source>
        <dbReference type="Proteomes" id="UP000387223"/>
    </source>
</evidence>
<dbReference type="RefSeq" id="WP_136631127.1">
    <property type="nucleotide sequence ID" value="NZ_BGZI01000020.1"/>
</dbReference>
<sequence>MSGIVLPDPKGIETYSAVAMSTGHLAPADFKLLDRMVDTQESTRILKRPYGYFIKLAGDAHRVEHDLIHQASDALNRIIVWAKAAGFSLIEFDSDAGYIDGFTVFEEA</sequence>
<reference evidence="2 3" key="1">
    <citation type="journal article" date="2019" name="J. Gen. Appl. Microbiol.">
        <title>Aerobic degradation of cis-dichloroethene by the marine bacterium Marinobacter salsuginis strain 5N-3.</title>
        <authorList>
            <person name="Inoue Y."/>
            <person name="Fukunaga Y."/>
            <person name="Katsumata H."/>
            <person name="Ohji S."/>
            <person name="Hosoyama A."/>
            <person name="Mori K."/>
            <person name="Ando K."/>
        </authorList>
    </citation>
    <scope>NUCLEOTIDE SEQUENCE [LARGE SCALE GENOMIC DNA]</scope>
    <source>
        <strain evidence="2 3">NBRC 109114</strain>
    </source>
</reference>
<name>A0A5M3Q1V7_9GAMM</name>
<accession>A0A5M3Q1V7</accession>
<feature type="domain" description="DUF5983" evidence="1">
    <location>
        <begin position="18"/>
        <end position="106"/>
    </location>
</feature>
<dbReference type="AlphaFoldDB" id="A0A5M3Q1V7"/>
<dbReference type="Proteomes" id="UP000387223">
    <property type="component" value="Unassembled WGS sequence"/>
</dbReference>
<evidence type="ECO:0000313" key="2">
    <source>
        <dbReference type="EMBL" id="GBO89163.1"/>
    </source>
</evidence>
<dbReference type="Pfam" id="PF19419">
    <property type="entry name" value="DUF5983"/>
    <property type="match status" value="1"/>
</dbReference>